<evidence type="ECO:0000256" key="1">
    <source>
        <dbReference type="ARBA" id="ARBA00004123"/>
    </source>
</evidence>
<dbReference type="SUPFAM" id="SSF118290">
    <property type="entry name" value="WRKY DNA-binding domain"/>
    <property type="match status" value="1"/>
</dbReference>
<feature type="region of interest" description="Disordered" evidence="8">
    <location>
        <begin position="75"/>
        <end position="138"/>
    </location>
</feature>
<feature type="compositionally biased region" description="Basic and acidic residues" evidence="8">
    <location>
        <begin position="105"/>
        <end position="121"/>
    </location>
</feature>
<dbReference type="SMART" id="SM00774">
    <property type="entry name" value="WRKY"/>
    <property type="match status" value="1"/>
</dbReference>
<accession>A0A3Q9R115</accession>
<dbReference type="EMBL" id="MK419117">
    <property type="protein sequence ID" value="QEE82236.1"/>
    <property type="molecule type" value="mRNA"/>
</dbReference>
<keyword evidence="6 7" id="KW-0539">Nucleus</keyword>
<keyword evidence="4 7" id="KW-0238">DNA-binding</keyword>
<reference evidence="11" key="2">
    <citation type="submission" date="2019-01" db="EMBL/GenBank/DDBJ databases">
        <authorList>
            <person name="Li H."/>
        </authorList>
    </citation>
    <scope>NUCLEOTIDE SEQUENCE</scope>
    <source>
        <tissue evidence="11">Young root</tissue>
    </source>
</reference>
<dbReference type="GO" id="GO:0005634">
    <property type="term" value="C:nucleus"/>
    <property type="evidence" value="ECO:0007669"/>
    <property type="project" value="UniProtKB-SubCell"/>
</dbReference>
<evidence type="ECO:0000256" key="2">
    <source>
        <dbReference type="ARBA" id="ARBA00008964"/>
    </source>
</evidence>
<dbReference type="EMBL" id="MK327596">
    <property type="protein sequence ID" value="AZU90772.1"/>
    <property type="molecule type" value="mRNA"/>
</dbReference>
<evidence type="ECO:0000256" key="4">
    <source>
        <dbReference type="ARBA" id="ARBA00023125"/>
    </source>
</evidence>
<feature type="domain" description="WRKY" evidence="9">
    <location>
        <begin position="143"/>
        <end position="208"/>
    </location>
</feature>
<evidence type="ECO:0000256" key="6">
    <source>
        <dbReference type="ARBA" id="ARBA00023242"/>
    </source>
</evidence>
<dbReference type="GO" id="GO:0003700">
    <property type="term" value="F:DNA-binding transcription factor activity"/>
    <property type="evidence" value="ECO:0007669"/>
    <property type="project" value="UniProtKB-UniRule"/>
</dbReference>
<sequence length="307" mass="34061">MKMEEMAGADSLRCPFPGAVEFFDDGKGRLGFMELLGVQDFSSQFDMFQTTSPPSSSLAPNVTVDSVMENSEIWNRWPATPNSSSISSTSSEAVNDEQTEQNQDGGDKQRRQEPVKSDKQWKAKKTNQKKKEQEPRFAFMTKSEVDHLEDGYRWRKYGQKAVKNSPYPRSYYRCTSVACNVKKRVERCLKDPSIVVTTYEGQHTHPSPVLPRSTFLPPPISAALYGGSATFATPCPTTTPPSLFHYQNASDFVGGHPYALSAPSFHQDRRPRGVPSAHLLAAAAAADHGLLQDVVSSDMLSWQGEMV</sequence>
<dbReference type="PIRSF" id="PIRSF038130">
    <property type="entry name" value="TF_WRKY_IIc"/>
    <property type="match status" value="1"/>
</dbReference>
<reference evidence="10" key="1">
    <citation type="submission" date="2018-12" db="EMBL/GenBank/DDBJ databases">
        <title>WRKY genes in Siraitia grosvenorii.</title>
        <authorList>
            <person name="Li H."/>
            <person name="Li J."/>
            <person name="Cheng Y."/>
            <person name="Wei W."/>
            <person name="L L."/>
            <person name="Chen Y."/>
        </authorList>
    </citation>
    <scope>NUCLEOTIDE SEQUENCE</scope>
</reference>
<evidence type="ECO:0000256" key="8">
    <source>
        <dbReference type="SAM" id="MobiDB-lite"/>
    </source>
</evidence>
<proteinExistence type="evidence at transcript level"/>
<dbReference type="Gene3D" id="2.20.25.80">
    <property type="entry name" value="WRKY domain"/>
    <property type="match status" value="1"/>
</dbReference>
<gene>
    <name evidence="11" type="primary">WRKY17</name>
</gene>
<evidence type="ECO:0000256" key="5">
    <source>
        <dbReference type="ARBA" id="ARBA00023163"/>
    </source>
</evidence>
<dbReference type="AlphaFoldDB" id="A0A3Q9R115"/>
<dbReference type="PANTHER" id="PTHR31221:SF289">
    <property type="entry name" value="WRKY TRANSCRIPTION FACTOR 68"/>
    <property type="match status" value="1"/>
</dbReference>
<dbReference type="PANTHER" id="PTHR31221">
    <property type="entry name" value="WRKY TRANSCRIPTION FACTOR PROTEIN 1-RELATED"/>
    <property type="match status" value="1"/>
</dbReference>
<dbReference type="GO" id="GO:0043565">
    <property type="term" value="F:sequence-specific DNA binding"/>
    <property type="evidence" value="ECO:0007669"/>
    <property type="project" value="InterPro"/>
</dbReference>
<dbReference type="InterPro" id="IPR017396">
    <property type="entry name" value="TF_WRKY_IIc"/>
</dbReference>
<protein>
    <recommendedName>
        <fullName evidence="7">WRKY transcription factor</fullName>
    </recommendedName>
</protein>
<dbReference type="InterPro" id="IPR036576">
    <property type="entry name" value="WRKY_dom_sf"/>
</dbReference>
<evidence type="ECO:0000313" key="11">
    <source>
        <dbReference type="EMBL" id="QEE82236.1"/>
    </source>
</evidence>
<evidence type="ECO:0000256" key="3">
    <source>
        <dbReference type="ARBA" id="ARBA00023015"/>
    </source>
</evidence>
<dbReference type="SMR" id="A0A3Q9R115"/>
<evidence type="ECO:0000256" key="7">
    <source>
        <dbReference type="PIRNR" id="PIRNR038130"/>
    </source>
</evidence>
<dbReference type="Pfam" id="PF03106">
    <property type="entry name" value="WRKY"/>
    <property type="match status" value="1"/>
</dbReference>
<keyword evidence="5 7" id="KW-0804">Transcription</keyword>
<evidence type="ECO:0000313" key="10">
    <source>
        <dbReference type="EMBL" id="AZU90772.1"/>
    </source>
</evidence>
<comment type="similarity">
    <text evidence="2 7">Belongs to the WRKY group II-c family.</text>
</comment>
<dbReference type="InterPro" id="IPR044810">
    <property type="entry name" value="WRKY_plant"/>
</dbReference>
<evidence type="ECO:0000259" key="9">
    <source>
        <dbReference type="PROSITE" id="PS50811"/>
    </source>
</evidence>
<keyword evidence="3 7" id="KW-0805">Transcription regulation</keyword>
<comment type="subcellular location">
    <subcellularLocation>
        <location evidence="1 7">Nucleus</location>
    </subcellularLocation>
</comment>
<organism evidence="10">
    <name type="scientific">Siraitia grosvenorii</name>
    <name type="common">Monk's fruit</name>
    <name type="synonym">Momordica grosvenorii</name>
    <dbReference type="NCBI Taxonomy" id="190515"/>
    <lineage>
        <taxon>Eukaryota</taxon>
        <taxon>Viridiplantae</taxon>
        <taxon>Streptophyta</taxon>
        <taxon>Embryophyta</taxon>
        <taxon>Tracheophyta</taxon>
        <taxon>Spermatophyta</taxon>
        <taxon>Magnoliopsida</taxon>
        <taxon>eudicotyledons</taxon>
        <taxon>Gunneridae</taxon>
        <taxon>Pentapetalae</taxon>
        <taxon>rosids</taxon>
        <taxon>fabids</taxon>
        <taxon>Cucurbitales</taxon>
        <taxon>Cucurbitaceae</taxon>
        <taxon>Siraitieae</taxon>
        <taxon>Siraitia</taxon>
    </lineage>
</organism>
<name>A0A3Q9R115_SIRGR</name>
<dbReference type="FunFam" id="2.20.25.80:FF:000003">
    <property type="entry name" value="WRKY transcription factor 57"/>
    <property type="match status" value="1"/>
</dbReference>
<dbReference type="PROSITE" id="PS50811">
    <property type="entry name" value="WRKY"/>
    <property type="match status" value="1"/>
</dbReference>
<dbReference type="InterPro" id="IPR003657">
    <property type="entry name" value="WRKY_dom"/>
</dbReference>